<evidence type="ECO:0000313" key="3">
    <source>
        <dbReference type="Proteomes" id="UP001227230"/>
    </source>
</evidence>
<dbReference type="EMBL" id="CP126665">
    <property type="protein sequence ID" value="WKA11305.1"/>
    <property type="molecule type" value="Genomic_DNA"/>
</dbReference>
<evidence type="ECO:0000256" key="1">
    <source>
        <dbReference type="SAM" id="Phobius"/>
    </source>
</evidence>
<proteinExistence type="predicted"/>
<organism evidence="2 3">
    <name type="scientific">Vitis vinifera</name>
    <name type="common">Grape</name>
    <dbReference type="NCBI Taxonomy" id="29760"/>
    <lineage>
        <taxon>Eukaryota</taxon>
        <taxon>Viridiplantae</taxon>
        <taxon>Streptophyta</taxon>
        <taxon>Embryophyta</taxon>
        <taxon>Tracheophyta</taxon>
        <taxon>Spermatophyta</taxon>
        <taxon>Magnoliopsida</taxon>
        <taxon>eudicotyledons</taxon>
        <taxon>Gunneridae</taxon>
        <taxon>Pentapetalae</taxon>
        <taxon>rosids</taxon>
        <taxon>Vitales</taxon>
        <taxon>Vitaceae</taxon>
        <taxon>Viteae</taxon>
        <taxon>Vitis</taxon>
    </lineage>
</organism>
<accession>A0ABY9DUH3</accession>
<reference evidence="2 3" key="1">
    <citation type="journal article" date="2023" name="Hortic Res">
        <title>The complete reference genome for grapevine (Vitis vinifera L.) genetics and breeding.</title>
        <authorList>
            <person name="Shi X."/>
            <person name="Cao S."/>
            <person name="Wang X."/>
            <person name="Huang S."/>
            <person name="Wang Y."/>
            <person name="Liu Z."/>
            <person name="Liu W."/>
            <person name="Leng X."/>
            <person name="Peng Y."/>
            <person name="Wang N."/>
            <person name="Wang Y."/>
            <person name="Ma Z."/>
            <person name="Xu X."/>
            <person name="Zhang F."/>
            <person name="Xue H."/>
            <person name="Zhong H."/>
            <person name="Wang Y."/>
            <person name="Zhang K."/>
            <person name="Velt A."/>
            <person name="Avia K."/>
            <person name="Holtgrawe D."/>
            <person name="Grimplet J."/>
            <person name="Matus J.T."/>
            <person name="Ware D."/>
            <person name="Wu X."/>
            <person name="Wang H."/>
            <person name="Liu C."/>
            <person name="Fang Y."/>
            <person name="Rustenholz C."/>
            <person name="Cheng Z."/>
            <person name="Xiao H."/>
            <person name="Zhou Y."/>
        </authorList>
    </citation>
    <scope>NUCLEOTIDE SEQUENCE [LARGE SCALE GENOMIC DNA]</scope>
    <source>
        <strain evidence="3">cv. Pinot noir / PN40024</strain>
        <tissue evidence="2">Leaf</tissue>
    </source>
</reference>
<feature type="transmembrane region" description="Helical" evidence="1">
    <location>
        <begin position="152"/>
        <end position="174"/>
    </location>
</feature>
<gene>
    <name evidence="2" type="ORF">VitviT2T_028817</name>
</gene>
<sequence length="236" mass="25921">MIKKIHFLSSLEGFMSLESKLARILGGISTSNSSNWSLLGTFDILRYIGIASVTVGFLGAGGHSVMAGILCSMVVGVLKPSFYSTALNSPNDGLPDDDQYWADLETVTFFSSTIQPPRSFLLASDQHMLEGEKKRESNEEVWKRERSINSSIMVIFFLAIKALMVSVGPAEIAVGPSYDWKHEFPPVSPPTSHYLNDCAKKVSEGCSLPYYRYLMFGNNGLLSTPCCQEILTMGLP</sequence>
<keyword evidence="1" id="KW-1133">Transmembrane helix</keyword>
<keyword evidence="1" id="KW-0472">Membrane</keyword>
<dbReference type="Proteomes" id="UP001227230">
    <property type="component" value="Chromosome 18"/>
</dbReference>
<protein>
    <submittedName>
        <fullName evidence="2">Uncharacterized protein</fullName>
    </submittedName>
</protein>
<evidence type="ECO:0000313" key="2">
    <source>
        <dbReference type="EMBL" id="WKA11305.1"/>
    </source>
</evidence>
<keyword evidence="1" id="KW-0812">Transmembrane</keyword>
<name>A0ABY9DUH3_VITVI</name>
<keyword evidence="3" id="KW-1185">Reference proteome</keyword>
<feature type="transmembrane region" description="Helical" evidence="1">
    <location>
        <begin position="45"/>
        <end position="78"/>
    </location>
</feature>